<feature type="compositionally biased region" description="Polar residues" evidence="1">
    <location>
        <begin position="620"/>
        <end position="632"/>
    </location>
</feature>
<proteinExistence type="predicted"/>
<keyword evidence="4" id="KW-0808">Transferase</keyword>
<feature type="domain" description="RNA-dependent RNA polymerase palm" evidence="2">
    <location>
        <begin position="17"/>
        <end position="345"/>
    </location>
</feature>
<keyword evidence="4" id="KW-0548">Nucleotidyltransferase</keyword>
<dbReference type="GO" id="GO:0003968">
    <property type="term" value="F:RNA-directed RNA polymerase activity"/>
    <property type="evidence" value="ECO:0007669"/>
    <property type="project" value="UniProtKB-KW"/>
</dbReference>
<dbReference type="AlphaFoldDB" id="A0A170YMD1"/>
<dbReference type="GO" id="GO:0071897">
    <property type="term" value="P:DNA biosynthetic process"/>
    <property type="evidence" value="ECO:0007669"/>
    <property type="project" value="UniProtKB-ARBA"/>
</dbReference>
<evidence type="ECO:0000313" key="4">
    <source>
        <dbReference type="EMBL" id="JAS00050.1"/>
    </source>
</evidence>
<evidence type="ECO:0000259" key="3">
    <source>
        <dbReference type="Pfam" id="PF22260"/>
    </source>
</evidence>
<reference evidence="4" key="1">
    <citation type="submission" date="2016-04" db="EMBL/GenBank/DDBJ databases">
        <authorList>
            <person name="Calderon-Fernandez G.M.Sr."/>
        </authorList>
    </citation>
    <scope>NUCLEOTIDE SEQUENCE</scope>
    <source>
        <strain evidence="4">Int1</strain>
        <tissue evidence="4">Integument</tissue>
    </source>
</reference>
<feature type="region of interest" description="Disordered" evidence="1">
    <location>
        <begin position="619"/>
        <end position="645"/>
    </location>
</feature>
<sequence>MTESWATRGRQGGHGKMDQLFPVDLSKLPDWRRDVGDLVSEVTTSSKSSTGAPIWGSKGDQLSRVVEETLPLIVNAIKDGTLDELYRKQPELFLVELKNKTDRYEDPLAKTRPYVCVPAHWGLLFSVLSQGVSEALYTFDQGKGGVNAYGFSAAHGGISRLAAWALETPVGESRTIHYGDDTDMYYRDRDGRCSGVPPTSPKWTAPSTTTHPHYIKWILAKYKLAWPDTVGEEHFWAAVGKEWLRQATQADLIVNGTKIWRKKQKDGLLSGVIGTTLFDTVKGAVAFDHFRTAMRAKPTLWQEDKAIKYFGKLGLEIKAGTWQPETVNLSEAADTLWTNQKFLGVHYMYKPGANRMGMVPWLPHEEWVKNLLCSRSDPDASRNDVRLAGRLRFDRLRGLMITGGFSNRESCKLLESMLAYIPARDILMEVQADEGRGEQPEFGLISGEDFHWPTSQGWPTPAWCTDLYMAEDNKTNVVWAPVFPTLEDDLTQLRSVDRTMKPVLRQVADVTNRVTRRGPDQVLASILVEEPEPEEEPREAPELLPIGGKPLAKHDSFNEKPTNCDLEGRPVPRLTIGARITQMLRRKAPVPLVPPRREHWRLYEQGVWKESDMPVHAKASLSSTPGLTQLTPWTKPPRMAGQSMS</sequence>
<reference evidence="4" key="2">
    <citation type="journal article" date="2017" name="J. Med. Entomol.">
        <title>Transcriptome Analysis of the Triatoma infestans (Hemiptera: Reduviidae) Integument.</title>
        <authorList>
            <person name="Calderon-Fernandez G.M."/>
            <person name="Moriconi D.E."/>
            <person name="Dulbecco A.B."/>
            <person name="Juarez M.P."/>
        </authorList>
    </citation>
    <scope>NUCLEOTIDE SEQUENCE</scope>
    <source>
        <strain evidence="4">Int1</strain>
        <tissue evidence="4">Integument</tissue>
    </source>
</reference>
<feature type="domain" description="RNA-dependent RNA polymerase thumb" evidence="3">
    <location>
        <begin position="366"/>
        <end position="468"/>
    </location>
</feature>
<evidence type="ECO:0000256" key="1">
    <source>
        <dbReference type="SAM" id="MobiDB-lite"/>
    </source>
</evidence>
<dbReference type="EMBL" id="GEMB01003160">
    <property type="protein sequence ID" value="JAS00050.1"/>
    <property type="molecule type" value="Transcribed_RNA"/>
</dbReference>
<evidence type="ECO:0000259" key="2">
    <source>
        <dbReference type="Pfam" id="PF22152"/>
    </source>
</evidence>
<accession>A0A170YMD1</accession>
<dbReference type="InterPro" id="IPR054403">
    <property type="entry name" value="RdRp_palm_ribovirus"/>
</dbReference>
<dbReference type="SUPFAM" id="SSF56672">
    <property type="entry name" value="DNA/RNA polymerases"/>
    <property type="match status" value="1"/>
</dbReference>
<name>A0A170YMD1_TRIIF</name>
<protein>
    <submittedName>
        <fullName evidence="4">RNA-dependent RNA polymerase</fullName>
    </submittedName>
</protein>
<dbReference type="Pfam" id="PF22260">
    <property type="entry name" value="Permu_RdRp_thumb"/>
    <property type="match status" value="1"/>
</dbReference>
<organism evidence="4">
    <name type="scientific">Triatoma infestans</name>
    <name type="common">Assassin bug</name>
    <dbReference type="NCBI Taxonomy" id="30076"/>
    <lineage>
        <taxon>Eukaryota</taxon>
        <taxon>Metazoa</taxon>
        <taxon>Ecdysozoa</taxon>
        <taxon>Arthropoda</taxon>
        <taxon>Hexapoda</taxon>
        <taxon>Insecta</taxon>
        <taxon>Pterygota</taxon>
        <taxon>Neoptera</taxon>
        <taxon>Paraneoptera</taxon>
        <taxon>Hemiptera</taxon>
        <taxon>Heteroptera</taxon>
        <taxon>Panheteroptera</taxon>
        <taxon>Cimicomorpha</taxon>
        <taxon>Reduviidae</taxon>
        <taxon>Triatominae</taxon>
        <taxon>Triatoma</taxon>
    </lineage>
</organism>
<dbReference type="InterPro" id="IPR043502">
    <property type="entry name" value="DNA/RNA_pol_sf"/>
</dbReference>
<dbReference type="InterPro" id="IPR054433">
    <property type="entry name" value="RdRp_thumb_ribovirus"/>
</dbReference>
<keyword evidence="4" id="KW-0696">RNA-directed RNA polymerase</keyword>
<dbReference type="Pfam" id="PF22152">
    <property type="entry name" value="Permu_RdRp_palm"/>
    <property type="match status" value="1"/>
</dbReference>